<dbReference type="PROSITE" id="PS51257">
    <property type="entry name" value="PROKAR_LIPOPROTEIN"/>
    <property type="match status" value="1"/>
</dbReference>
<sequence>MRLLLAVVVGTAALALSGCAERTPTPAAEHELPRPARVAIPVDPPVQSWTEAGGSVWTVRSR</sequence>
<dbReference type="RefSeq" id="WP_104477081.1">
    <property type="nucleotide sequence ID" value="NZ_CP154825.1"/>
</dbReference>
<feature type="chain" id="PRO_5039677296" evidence="1">
    <location>
        <begin position="21"/>
        <end position="62"/>
    </location>
</feature>
<dbReference type="AlphaFoldDB" id="A0A2S6GYK3"/>
<proteinExistence type="predicted"/>
<reference evidence="2 3" key="1">
    <citation type="submission" date="2018-02" db="EMBL/GenBank/DDBJ databases">
        <title>Genomic Encyclopedia of Archaeal and Bacterial Type Strains, Phase II (KMG-II): from individual species to whole genera.</title>
        <authorList>
            <person name="Goeker M."/>
        </authorList>
    </citation>
    <scope>NUCLEOTIDE SEQUENCE [LARGE SCALE GENOMIC DNA]</scope>
    <source>
        <strain evidence="2 3">YU 961-1</strain>
    </source>
</reference>
<gene>
    <name evidence="2" type="ORF">CLV40_102157</name>
</gene>
<feature type="signal peptide" evidence="1">
    <location>
        <begin position="1"/>
        <end position="20"/>
    </location>
</feature>
<evidence type="ECO:0000256" key="1">
    <source>
        <dbReference type="SAM" id="SignalP"/>
    </source>
</evidence>
<dbReference type="EMBL" id="PTIX01000002">
    <property type="protein sequence ID" value="PPK70246.1"/>
    <property type="molecule type" value="Genomic_DNA"/>
</dbReference>
<comment type="caution">
    <text evidence="2">The sequence shown here is derived from an EMBL/GenBank/DDBJ whole genome shotgun (WGS) entry which is preliminary data.</text>
</comment>
<name>A0A2S6GYK3_9PSEU</name>
<evidence type="ECO:0000313" key="2">
    <source>
        <dbReference type="EMBL" id="PPK70246.1"/>
    </source>
</evidence>
<keyword evidence="3" id="KW-1185">Reference proteome</keyword>
<accession>A0A2S6GYK3</accession>
<protein>
    <submittedName>
        <fullName evidence="2">Uncharacterized protein</fullName>
    </submittedName>
</protein>
<organism evidence="2 3">
    <name type="scientific">Actinokineospora auranticolor</name>
    <dbReference type="NCBI Taxonomy" id="155976"/>
    <lineage>
        <taxon>Bacteria</taxon>
        <taxon>Bacillati</taxon>
        <taxon>Actinomycetota</taxon>
        <taxon>Actinomycetes</taxon>
        <taxon>Pseudonocardiales</taxon>
        <taxon>Pseudonocardiaceae</taxon>
        <taxon>Actinokineospora</taxon>
    </lineage>
</organism>
<keyword evidence="1" id="KW-0732">Signal</keyword>
<evidence type="ECO:0000313" key="3">
    <source>
        <dbReference type="Proteomes" id="UP000239203"/>
    </source>
</evidence>
<dbReference type="Proteomes" id="UP000239203">
    <property type="component" value="Unassembled WGS sequence"/>
</dbReference>